<name>A0A1I2TE39_9SPHI</name>
<accession>A0A1I2TE39</accession>
<sequence length="67" mass="7969">MRHLLTDQLSIRLEIAQIRDKLQLHDKKHVSQNKNIDIIFQYLDELQNKSLAIANQSKKIGFKPDWE</sequence>
<dbReference type="Proteomes" id="UP000199666">
    <property type="component" value="Unassembled WGS sequence"/>
</dbReference>
<proteinExistence type="predicted"/>
<protein>
    <submittedName>
        <fullName evidence="1">Uncharacterized protein</fullName>
    </submittedName>
</protein>
<gene>
    <name evidence="1" type="ORF">SAMN04489864_101353</name>
</gene>
<reference evidence="1 2" key="1">
    <citation type="submission" date="2016-10" db="EMBL/GenBank/DDBJ databases">
        <authorList>
            <person name="de Groot N.N."/>
        </authorList>
    </citation>
    <scope>NUCLEOTIDE SEQUENCE [LARGE SCALE GENOMIC DNA]</scope>
    <source>
        <strain evidence="1 2">DSM 18684</strain>
    </source>
</reference>
<organism evidence="1 2">
    <name type="scientific">Pedobacter insulae</name>
    <dbReference type="NCBI Taxonomy" id="414048"/>
    <lineage>
        <taxon>Bacteria</taxon>
        <taxon>Pseudomonadati</taxon>
        <taxon>Bacteroidota</taxon>
        <taxon>Sphingobacteriia</taxon>
        <taxon>Sphingobacteriales</taxon>
        <taxon>Sphingobacteriaceae</taxon>
        <taxon>Pedobacter</taxon>
    </lineage>
</organism>
<keyword evidence="2" id="KW-1185">Reference proteome</keyword>
<evidence type="ECO:0000313" key="2">
    <source>
        <dbReference type="Proteomes" id="UP000199666"/>
    </source>
</evidence>
<evidence type="ECO:0000313" key="1">
    <source>
        <dbReference type="EMBL" id="SFG63088.1"/>
    </source>
</evidence>
<dbReference type="EMBL" id="FOPP01000001">
    <property type="protein sequence ID" value="SFG63088.1"/>
    <property type="molecule type" value="Genomic_DNA"/>
</dbReference>
<dbReference type="RefSeq" id="WP_090991829.1">
    <property type="nucleotide sequence ID" value="NZ_FOPP01000001.1"/>
</dbReference>
<dbReference type="STRING" id="414048.SAMN04489864_101353"/>
<dbReference type="AlphaFoldDB" id="A0A1I2TE39"/>